<evidence type="ECO:0000259" key="5">
    <source>
        <dbReference type="PROSITE" id="PS50893"/>
    </source>
</evidence>
<keyword evidence="3" id="KW-0547">Nucleotide-binding</keyword>
<comment type="similarity">
    <text evidence="1">Belongs to the ABC transporter superfamily.</text>
</comment>
<dbReference type="EMBL" id="UINC01009614">
    <property type="protein sequence ID" value="SVA43089.1"/>
    <property type="molecule type" value="Genomic_DNA"/>
</dbReference>
<accession>A0A381VS44</accession>
<dbReference type="SMART" id="SM00382">
    <property type="entry name" value="AAA"/>
    <property type="match status" value="1"/>
</dbReference>
<dbReference type="InterPro" id="IPR050763">
    <property type="entry name" value="ABC_transporter_ATP-binding"/>
</dbReference>
<dbReference type="GO" id="GO:0005524">
    <property type="term" value="F:ATP binding"/>
    <property type="evidence" value="ECO:0007669"/>
    <property type="project" value="UniProtKB-KW"/>
</dbReference>
<dbReference type="PANTHER" id="PTHR42711">
    <property type="entry name" value="ABC TRANSPORTER ATP-BINDING PROTEIN"/>
    <property type="match status" value="1"/>
</dbReference>
<protein>
    <recommendedName>
        <fullName evidence="5">ABC transporter domain-containing protein</fullName>
    </recommendedName>
</protein>
<evidence type="ECO:0000256" key="4">
    <source>
        <dbReference type="ARBA" id="ARBA00022840"/>
    </source>
</evidence>
<dbReference type="InterPro" id="IPR003439">
    <property type="entry name" value="ABC_transporter-like_ATP-bd"/>
</dbReference>
<dbReference type="PANTHER" id="PTHR42711:SF5">
    <property type="entry name" value="ABC TRANSPORTER ATP-BINDING PROTEIN NATA"/>
    <property type="match status" value="1"/>
</dbReference>
<reference evidence="6" key="1">
    <citation type="submission" date="2018-05" db="EMBL/GenBank/DDBJ databases">
        <authorList>
            <person name="Lanie J.A."/>
            <person name="Ng W.-L."/>
            <person name="Kazmierczak K.M."/>
            <person name="Andrzejewski T.M."/>
            <person name="Davidsen T.M."/>
            <person name="Wayne K.J."/>
            <person name="Tettelin H."/>
            <person name="Glass J.I."/>
            <person name="Rusch D."/>
            <person name="Podicherti R."/>
            <person name="Tsui H.-C.T."/>
            <person name="Winkler M.E."/>
        </authorList>
    </citation>
    <scope>NUCLEOTIDE SEQUENCE</scope>
</reference>
<evidence type="ECO:0000256" key="1">
    <source>
        <dbReference type="ARBA" id="ARBA00005417"/>
    </source>
</evidence>
<proteinExistence type="inferred from homology"/>
<dbReference type="InterPro" id="IPR027417">
    <property type="entry name" value="P-loop_NTPase"/>
</dbReference>
<feature type="domain" description="ABC transporter" evidence="5">
    <location>
        <begin position="7"/>
        <end position="237"/>
    </location>
</feature>
<organism evidence="6">
    <name type="scientific">marine metagenome</name>
    <dbReference type="NCBI Taxonomy" id="408172"/>
    <lineage>
        <taxon>unclassified sequences</taxon>
        <taxon>metagenomes</taxon>
        <taxon>ecological metagenomes</taxon>
    </lineage>
</organism>
<keyword evidence="4" id="KW-0067">ATP-binding</keyword>
<dbReference type="SUPFAM" id="SSF52540">
    <property type="entry name" value="P-loop containing nucleoside triphosphate hydrolases"/>
    <property type="match status" value="1"/>
</dbReference>
<evidence type="ECO:0000313" key="6">
    <source>
        <dbReference type="EMBL" id="SVA43089.1"/>
    </source>
</evidence>
<dbReference type="InterPro" id="IPR003593">
    <property type="entry name" value="AAA+_ATPase"/>
</dbReference>
<name>A0A381VS44_9ZZZZ</name>
<dbReference type="NCBIfam" id="TIGR03864">
    <property type="entry name" value="PQQ_ABC_ATP"/>
    <property type="match status" value="1"/>
</dbReference>
<dbReference type="GO" id="GO:0016887">
    <property type="term" value="F:ATP hydrolysis activity"/>
    <property type="evidence" value="ECO:0007669"/>
    <property type="project" value="InterPro"/>
</dbReference>
<dbReference type="AlphaFoldDB" id="A0A381VS44"/>
<dbReference type="Pfam" id="PF00005">
    <property type="entry name" value="ABC_tran"/>
    <property type="match status" value="1"/>
</dbReference>
<gene>
    <name evidence="6" type="ORF">METZ01_LOCUS95943</name>
</gene>
<keyword evidence="2" id="KW-0813">Transport</keyword>
<evidence type="ECO:0000256" key="2">
    <source>
        <dbReference type="ARBA" id="ARBA00022448"/>
    </source>
</evidence>
<sequence>VSEVLALHVDEISFSYGKQPALKDLSFHLERGNFTVLLGQNSAGKTTLISLITRLYSPHAGSIRIYGYDVRFQSAEALKRLGVVFQQRTLDMDLTVSQNLMYFTSLHGMGPDQAKQRIAQELERLGIAERRSEKVRKLSGGLIRRVEIVRALLHRPQLMMLDEPTVGLDLASRQTIIEHVRKLCKEEGLTLLWATHMIDEVAPSDQVLILHNGKLIASGTVQEVIDRTGTENISKAYEKLIDINN</sequence>
<evidence type="ECO:0000256" key="3">
    <source>
        <dbReference type="ARBA" id="ARBA00022741"/>
    </source>
</evidence>
<dbReference type="PROSITE" id="PS50893">
    <property type="entry name" value="ABC_TRANSPORTER_2"/>
    <property type="match status" value="1"/>
</dbReference>
<dbReference type="InterPro" id="IPR022467">
    <property type="entry name" value="ABC_transprt_ATP-bd_su_PQQ"/>
</dbReference>
<feature type="non-terminal residue" evidence="6">
    <location>
        <position position="1"/>
    </location>
</feature>
<dbReference type="Gene3D" id="3.40.50.300">
    <property type="entry name" value="P-loop containing nucleotide triphosphate hydrolases"/>
    <property type="match status" value="1"/>
</dbReference>